<comment type="caution">
    <text evidence="4">The sequence shown here is derived from an EMBL/GenBank/DDBJ whole genome shotgun (WGS) entry which is preliminary data.</text>
</comment>
<dbReference type="OrthoDB" id="114878at2157"/>
<feature type="binding site" evidence="3">
    <location>
        <position position="254"/>
    </location>
    <ligand>
        <name>Mg(2+)</name>
        <dbReference type="ChEBI" id="CHEBI:18420"/>
        <label>1</label>
    </ligand>
</feature>
<dbReference type="GO" id="GO:0046872">
    <property type="term" value="F:metal ion binding"/>
    <property type="evidence" value="ECO:0007669"/>
    <property type="project" value="UniProtKB-KW"/>
</dbReference>
<feature type="binding site" evidence="3">
    <location>
        <position position="56"/>
    </location>
    <ligand>
        <name>Mg(2+)</name>
        <dbReference type="ChEBI" id="CHEBI:18420"/>
        <label>1</label>
    </ligand>
</feature>
<dbReference type="PANTHER" id="PTHR16222">
    <property type="entry name" value="ADP-RIBOSYLGLYCOHYDROLASE"/>
    <property type="match status" value="1"/>
</dbReference>
<evidence type="ECO:0000313" key="4">
    <source>
        <dbReference type="EMBL" id="NVO67064.1"/>
    </source>
</evidence>
<keyword evidence="2 4" id="KW-0378">Hydrolase</keyword>
<feature type="binding site" evidence="3">
    <location>
        <position position="253"/>
    </location>
    <ligand>
        <name>Mg(2+)</name>
        <dbReference type="ChEBI" id="CHEBI:18420"/>
        <label>1</label>
    </ligand>
</feature>
<protein>
    <submittedName>
        <fullName evidence="4">ADP-ribosylglycohydrolase family protein</fullName>
    </submittedName>
</protein>
<evidence type="ECO:0000256" key="3">
    <source>
        <dbReference type="PIRSR" id="PIRSR605502-1"/>
    </source>
</evidence>
<feature type="binding site" evidence="3">
    <location>
        <position position="55"/>
    </location>
    <ligand>
        <name>Mg(2+)</name>
        <dbReference type="ChEBI" id="CHEBI:18420"/>
        <label>1</label>
    </ligand>
</feature>
<keyword evidence="3" id="KW-0479">Metal-binding</keyword>
<dbReference type="InterPro" id="IPR050792">
    <property type="entry name" value="ADP-ribosylglycohydrolase"/>
</dbReference>
<gene>
    <name evidence="4" type="ORF">HWN36_07025</name>
</gene>
<accession>A0A7K4HP64</accession>
<dbReference type="GO" id="GO:0016787">
    <property type="term" value="F:hydrolase activity"/>
    <property type="evidence" value="ECO:0007669"/>
    <property type="project" value="UniProtKB-KW"/>
</dbReference>
<dbReference type="InterPro" id="IPR036705">
    <property type="entry name" value="Ribosyl_crysJ1_sf"/>
</dbReference>
<evidence type="ECO:0000256" key="1">
    <source>
        <dbReference type="ARBA" id="ARBA00010702"/>
    </source>
</evidence>
<dbReference type="AlphaFoldDB" id="A0A7K4HP64"/>
<proteinExistence type="inferred from homology"/>
<dbReference type="Pfam" id="PF03747">
    <property type="entry name" value="ADP_ribosyl_GH"/>
    <property type="match status" value="1"/>
</dbReference>
<dbReference type="RefSeq" id="WP_176788698.1">
    <property type="nucleotide sequence ID" value="NZ_JABXWR010000001.1"/>
</dbReference>
<reference evidence="4 5" key="1">
    <citation type="submission" date="2020-06" db="EMBL/GenBank/DDBJ databases">
        <title>Methanofollis fontis sp. nov., a methanogen isolated from marine sediments near a cold seep at Four-Way Closure Ridge offshore southwestern Taiwan.</title>
        <authorList>
            <person name="Chen S.-C."/>
            <person name="Teng N.-H."/>
            <person name="Lin Y.-S."/>
            <person name="Lai M.-C."/>
            <person name="Chen H.-H."/>
            <person name="Wang C.-C."/>
        </authorList>
    </citation>
    <scope>NUCLEOTIDE SEQUENCE [LARGE SCALE GENOMIC DNA]</scope>
    <source>
        <strain evidence="4 5">DSM 2702</strain>
    </source>
</reference>
<dbReference type="EMBL" id="JABXWR010000001">
    <property type="protein sequence ID" value="NVO67064.1"/>
    <property type="molecule type" value="Genomic_DNA"/>
</dbReference>
<dbReference type="Gene3D" id="1.10.4080.10">
    <property type="entry name" value="ADP-ribosylation/Crystallin J1"/>
    <property type="match status" value="1"/>
</dbReference>
<sequence>MLDRFRGCMLGAAIGDALGMPGESAAMNLSHMYQGYRRAWKWHPNARLEPGQYTDDTQIMLLVAELLAAGEYSEERYAADLARLCMEDDLRFPDGSVMSACEHLLTCGIEKSGVSSDTSGCIPLAVPFALRYSDPVERSGRLVKACSVTHTNPVAHAGAVTVASLLAGAVHGEREPFAAAVRCAAAEDPELGRRIGRALGLEQEGISLEGALPSIGSDVSIYQTVPIAFFLMGRYSDPANLLYVAANIGGNTDTIAFICGAYIGAKFGVSALPPDLLAGLENREGIDRLAGLLFDAASHPVPA</sequence>
<keyword evidence="5" id="KW-1185">Reference proteome</keyword>
<dbReference type="InterPro" id="IPR005502">
    <property type="entry name" value="Ribosyl_crysJ1"/>
</dbReference>
<name>A0A7K4HP64_9EURY</name>
<keyword evidence="3" id="KW-0460">Magnesium</keyword>
<dbReference type="SUPFAM" id="SSF101478">
    <property type="entry name" value="ADP-ribosylglycohydrolase"/>
    <property type="match status" value="1"/>
</dbReference>
<dbReference type="PANTHER" id="PTHR16222:SF24">
    <property type="entry name" value="ADP-RIBOSYLHYDROLASE ARH3"/>
    <property type="match status" value="1"/>
</dbReference>
<evidence type="ECO:0000256" key="2">
    <source>
        <dbReference type="ARBA" id="ARBA00022801"/>
    </source>
</evidence>
<evidence type="ECO:0000313" key="5">
    <source>
        <dbReference type="Proteomes" id="UP000570823"/>
    </source>
</evidence>
<comment type="cofactor">
    <cofactor evidence="3">
        <name>Mg(2+)</name>
        <dbReference type="ChEBI" id="CHEBI:18420"/>
    </cofactor>
    <text evidence="3">Binds 2 magnesium ions per subunit.</text>
</comment>
<comment type="similarity">
    <text evidence="1">Belongs to the ADP-ribosylglycohydrolase family.</text>
</comment>
<organism evidence="4 5">
    <name type="scientific">Methanofollis tationis</name>
    <dbReference type="NCBI Taxonomy" id="81417"/>
    <lineage>
        <taxon>Archaea</taxon>
        <taxon>Methanobacteriati</taxon>
        <taxon>Methanobacteriota</taxon>
        <taxon>Stenosarchaea group</taxon>
        <taxon>Methanomicrobia</taxon>
        <taxon>Methanomicrobiales</taxon>
        <taxon>Methanomicrobiaceae</taxon>
        <taxon>Methanofollis</taxon>
    </lineage>
</organism>
<feature type="binding site" evidence="3">
    <location>
        <position position="54"/>
    </location>
    <ligand>
        <name>Mg(2+)</name>
        <dbReference type="ChEBI" id="CHEBI:18420"/>
        <label>1</label>
    </ligand>
</feature>
<dbReference type="Proteomes" id="UP000570823">
    <property type="component" value="Unassembled WGS sequence"/>
</dbReference>